<dbReference type="InterPro" id="IPR025246">
    <property type="entry name" value="IS30-like_HTH"/>
</dbReference>
<gene>
    <name evidence="2" type="ORF">SAMN04244560_02683</name>
</gene>
<dbReference type="Pfam" id="PF13936">
    <property type="entry name" value="HTH_38"/>
    <property type="match status" value="1"/>
</dbReference>
<evidence type="ECO:0000259" key="1">
    <source>
        <dbReference type="Pfam" id="PF13936"/>
    </source>
</evidence>
<dbReference type="AlphaFoldDB" id="A0A1G7VVF8"/>
<dbReference type="GO" id="GO:0032196">
    <property type="term" value="P:transposition"/>
    <property type="evidence" value="ECO:0007669"/>
    <property type="project" value="TreeGrafter"/>
</dbReference>
<dbReference type="GO" id="GO:0004803">
    <property type="term" value="F:transposase activity"/>
    <property type="evidence" value="ECO:0007669"/>
    <property type="project" value="TreeGrafter"/>
</dbReference>
<reference evidence="2 3" key="1">
    <citation type="submission" date="2016-10" db="EMBL/GenBank/DDBJ databases">
        <authorList>
            <person name="de Groot N.N."/>
        </authorList>
    </citation>
    <scope>NUCLEOTIDE SEQUENCE [LARGE SCALE GENOMIC DNA]</scope>
    <source>
        <strain evidence="2 3">DSM 569</strain>
    </source>
</reference>
<evidence type="ECO:0000313" key="3">
    <source>
        <dbReference type="Proteomes" id="UP000183404"/>
    </source>
</evidence>
<dbReference type="EMBL" id="FNBS01000103">
    <property type="protein sequence ID" value="SDG63561.1"/>
    <property type="molecule type" value="Genomic_DNA"/>
</dbReference>
<sequence>MVHNNDTTKKRSFKHLSSYERGEIYALLKEGRSIRYIAKKLNRSPSTISREIKRGTTTQLRSDLSSYTSYFPETGQAIYEKNR</sequence>
<protein>
    <submittedName>
        <fullName evidence="2">Helix-turn-helix domain-containing protein</fullName>
    </submittedName>
</protein>
<dbReference type="InterPro" id="IPR009057">
    <property type="entry name" value="Homeodomain-like_sf"/>
</dbReference>
<proteinExistence type="predicted"/>
<dbReference type="PANTHER" id="PTHR10948">
    <property type="entry name" value="TRANSPOSASE"/>
    <property type="match status" value="1"/>
</dbReference>
<dbReference type="PANTHER" id="PTHR10948:SF23">
    <property type="entry name" value="TRANSPOSASE INSI FOR INSERTION SEQUENCE ELEMENT IS30A-RELATED"/>
    <property type="match status" value="1"/>
</dbReference>
<dbReference type="RefSeq" id="WP_143597709.1">
    <property type="nucleotide sequence ID" value="NZ_FNBS01000103.1"/>
</dbReference>
<feature type="domain" description="Transposase IS30-like HTH" evidence="1">
    <location>
        <begin position="12"/>
        <end position="55"/>
    </location>
</feature>
<evidence type="ECO:0000313" key="2">
    <source>
        <dbReference type="EMBL" id="SDG63561.1"/>
    </source>
</evidence>
<name>A0A1G7VVF8_THETY</name>
<organism evidence="2 3">
    <name type="scientific">Thermoanaerobacter thermohydrosulfuricus</name>
    <name type="common">Clostridium thermohydrosulfuricum</name>
    <dbReference type="NCBI Taxonomy" id="1516"/>
    <lineage>
        <taxon>Bacteria</taxon>
        <taxon>Bacillati</taxon>
        <taxon>Bacillota</taxon>
        <taxon>Clostridia</taxon>
        <taxon>Thermoanaerobacterales</taxon>
        <taxon>Thermoanaerobacteraceae</taxon>
        <taxon>Thermoanaerobacter</taxon>
    </lineage>
</organism>
<dbReference type="Gene3D" id="1.10.10.60">
    <property type="entry name" value="Homeodomain-like"/>
    <property type="match status" value="1"/>
</dbReference>
<dbReference type="GO" id="GO:0005829">
    <property type="term" value="C:cytosol"/>
    <property type="evidence" value="ECO:0007669"/>
    <property type="project" value="TreeGrafter"/>
</dbReference>
<dbReference type="SUPFAM" id="SSF46689">
    <property type="entry name" value="Homeodomain-like"/>
    <property type="match status" value="1"/>
</dbReference>
<feature type="non-terminal residue" evidence="2">
    <location>
        <position position="83"/>
    </location>
</feature>
<accession>A0A1G7VVF8</accession>
<dbReference type="InterPro" id="IPR051917">
    <property type="entry name" value="Transposase-Integrase"/>
</dbReference>
<dbReference type="Proteomes" id="UP000183404">
    <property type="component" value="Unassembled WGS sequence"/>
</dbReference>